<keyword evidence="3" id="KW-1185">Reference proteome</keyword>
<gene>
    <name evidence="2" type="ORF">NO1_1572</name>
</gene>
<dbReference type="Proteomes" id="UP000269352">
    <property type="component" value="Unassembled WGS sequence"/>
</dbReference>
<proteinExistence type="predicted"/>
<name>A0A388TCY5_TERA1</name>
<sequence length="62" mass="7075">MQRNGKGKRSHKVKTASGKTHNFTARNVNLNKLAAHKIDFKRLQSELEKEKFLLDASDIPID</sequence>
<evidence type="ECO:0000256" key="1">
    <source>
        <dbReference type="SAM" id="MobiDB-lite"/>
    </source>
</evidence>
<reference evidence="2 3" key="1">
    <citation type="journal article" date="2019" name="ISME J.">
        <title>Genome analyses of uncultured TG2/ZB3 bacteria in 'Margulisbacteria' specifically attached to ectosymbiotic spirochetes of protists in the termite gut.</title>
        <authorList>
            <person name="Utami Y.D."/>
            <person name="Kuwahara H."/>
            <person name="Igai K."/>
            <person name="Murakami T."/>
            <person name="Sugaya K."/>
            <person name="Morikawa T."/>
            <person name="Nagura Y."/>
            <person name="Yuki M."/>
            <person name="Deevong P."/>
            <person name="Inoue T."/>
            <person name="Kihara K."/>
            <person name="Lo N."/>
            <person name="Yamada A."/>
            <person name="Ohkuma M."/>
            <person name="Hongoh Y."/>
        </authorList>
    </citation>
    <scope>NUCLEOTIDE SEQUENCE [LARGE SCALE GENOMIC DNA]</scope>
    <source>
        <strain evidence="2">NkOx7-01</strain>
    </source>
</reference>
<feature type="compositionally biased region" description="Basic residues" evidence="1">
    <location>
        <begin position="1"/>
        <end position="14"/>
    </location>
</feature>
<dbReference type="EMBL" id="BGZN01000043">
    <property type="protein sequence ID" value="GBR74386.1"/>
    <property type="molecule type" value="Genomic_DNA"/>
</dbReference>
<evidence type="ECO:0000313" key="2">
    <source>
        <dbReference type="EMBL" id="GBR74386.1"/>
    </source>
</evidence>
<organism evidence="2 3">
    <name type="scientific">Termititenax aidoneus</name>
    <dbReference type="NCBI Taxonomy" id="2218524"/>
    <lineage>
        <taxon>Bacteria</taxon>
        <taxon>Bacillati</taxon>
        <taxon>Candidatus Margulisiibacteriota</taxon>
        <taxon>Candidatus Termititenacia</taxon>
        <taxon>Candidatus Termititenacales</taxon>
        <taxon>Candidatus Termititenacaceae</taxon>
        <taxon>Candidatus Termititenax</taxon>
    </lineage>
</organism>
<protein>
    <submittedName>
        <fullName evidence="2">Uncharacterized protein</fullName>
    </submittedName>
</protein>
<comment type="caution">
    <text evidence="2">The sequence shown here is derived from an EMBL/GenBank/DDBJ whole genome shotgun (WGS) entry which is preliminary data.</text>
</comment>
<evidence type="ECO:0000313" key="3">
    <source>
        <dbReference type="Proteomes" id="UP000269352"/>
    </source>
</evidence>
<feature type="region of interest" description="Disordered" evidence="1">
    <location>
        <begin position="1"/>
        <end position="24"/>
    </location>
</feature>
<accession>A0A388TCY5</accession>
<dbReference type="AlphaFoldDB" id="A0A388TCY5"/>